<feature type="region of interest" description="Disordered" evidence="1">
    <location>
        <begin position="447"/>
        <end position="484"/>
    </location>
</feature>
<feature type="non-terminal residue" evidence="2">
    <location>
        <position position="1"/>
    </location>
</feature>
<accession>A0A6S7J002</accession>
<dbReference type="OrthoDB" id="10068084at2759"/>
<dbReference type="Pfam" id="PF01753">
    <property type="entry name" value="zf-MYND"/>
    <property type="match status" value="1"/>
</dbReference>
<gene>
    <name evidence="2" type="ORF">PACLA_8A078237</name>
</gene>
<dbReference type="EMBL" id="CACRXK020012588">
    <property type="protein sequence ID" value="CAB4023618.1"/>
    <property type="molecule type" value="Genomic_DNA"/>
</dbReference>
<dbReference type="PROSITE" id="PS50865">
    <property type="entry name" value="ZF_MYND_2"/>
    <property type="match status" value="1"/>
</dbReference>
<feature type="region of interest" description="Disordered" evidence="1">
    <location>
        <begin position="171"/>
        <end position="191"/>
    </location>
</feature>
<evidence type="ECO:0000256" key="1">
    <source>
        <dbReference type="SAM" id="MobiDB-lite"/>
    </source>
</evidence>
<dbReference type="Proteomes" id="UP001152795">
    <property type="component" value="Unassembled WGS sequence"/>
</dbReference>
<organism evidence="2 3">
    <name type="scientific">Paramuricea clavata</name>
    <name type="common">Red gorgonian</name>
    <name type="synonym">Violescent sea-whip</name>
    <dbReference type="NCBI Taxonomy" id="317549"/>
    <lineage>
        <taxon>Eukaryota</taxon>
        <taxon>Metazoa</taxon>
        <taxon>Cnidaria</taxon>
        <taxon>Anthozoa</taxon>
        <taxon>Octocorallia</taxon>
        <taxon>Malacalcyonacea</taxon>
        <taxon>Plexauridae</taxon>
        <taxon>Paramuricea</taxon>
    </lineage>
</organism>
<dbReference type="SUPFAM" id="SSF144232">
    <property type="entry name" value="HIT/MYND zinc finger-like"/>
    <property type="match status" value="1"/>
</dbReference>
<dbReference type="InterPro" id="IPR002893">
    <property type="entry name" value="Znf_MYND"/>
</dbReference>
<dbReference type="Gene3D" id="6.10.140.2220">
    <property type="match status" value="1"/>
</dbReference>
<proteinExistence type="predicted"/>
<keyword evidence="3" id="KW-1185">Reference proteome</keyword>
<protein>
    <submittedName>
        <fullName evidence="2">Uncharacterized protein</fullName>
    </submittedName>
</protein>
<feature type="region of interest" description="Disordered" evidence="1">
    <location>
        <begin position="124"/>
        <end position="144"/>
    </location>
</feature>
<dbReference type="AlphaFoldDB" id="A0A6S7J002"/>
<name>A0A6S7J002_PARCT</name>
<sequence>KIIFASKESGSNINYDESSVQGLFLHALETSLIDETIRAKRRPTLKNPSIADEDLIEAMSMAMSAETERLNKFGASGRAKQASVSSLEMAKSNIKEKKEDGRVLAALKAVQSDMATMQTEMKTLQETVSKGHKRESREESGMYVPLSQPKHGCQKCQDEGLKIGIRETGKGCPRGTGSSPTKESTKSHHCNNCSTEETVSGEFNICSVCKLVRYCSRNCQKTHWDEHKTLCTAIKNLYTSTERGLGDSADENVFISHRTPSQRNTMAKLVGVTFDVSLMDIRELLASGADVKLEAANGTRIPYNGWVGINFRLLDGATSEISVPFLVTSEELIIPIIGYNVIELFIKDNNLEQVLPAVTRRESVNVSCRANTGPVQRDSPVLFEPNEEANWPSGLTIQETLTTIKMGKSSIIDIPVSNTTGRDIVLPKCLELGRLQLVRSVTPLEVKLSDEGTEYQEDSPADKSETSCKSNSNGPKESKVPEVD</sequence>
<evidence type="ECO:0000313" key="2">
    <source>
        <dbReference type="EMBL" id="CAB4023618.1"/>
    </source>
</evidence>
<reference evidence="2" key="1">
    <citation type="submission" date="2020-04" db="EMBL/GenBank/DDBJ databases">
        <authorList>
            <person name="Alioto T."/>
            <person name="Alioto T."/>
            <person name="Gomez Garrido J."/>
        </authorList>
    </citation>
    <scope>NUCLEOTIDE SEQUENCE</scope>
    <source>
        <strain evidence="2">A484AB</strain>
    </source>
</reference>
<comment type="caution">
    <text evidence="2">The sequence shown here is derived from an EMBL/GenBank/DDBJ whole genome shotgun (WGS) entry which is preliminary data.</text>
</comment>
<evidence type="ECO:0000313" key="3">
    <source>
        <dbReference type="Proteomes" id="UP001152795"/>
    </source>
</evidence>